<keyword evidence="1" id="KW-0732">Signal</keyword>
<organism evidence="2 3">
    <name type="scientific">Comamonas resistens</name>
    <dbReference type="NCBI Taxonomy" id="3046670"/>
    <lineage>
        <taxon>Bacteria</taxon>
        <taxon>Pseudomonadati</taxon>
        <taxon>Pseudomonadota</taxon>
        <taxon>Betaproteobacteria</taxon>
        <taxon>Burkholderiales</taxon>
        <taxon>Comamonadaceae</taxon>
        <taxon>Comamonas</taxon>
    </lineage>
</organism>
<gene>
    <name evidence="2" type="ORF">QMY55_20520</name>
</gene>
<dbReference type="EMBL" id="CP125947">
    <property type="protein sequence ID" value="WHS64847.1"/>
    <property type="molecule type" value="Genomic_DNA"/>
</dbReference>
<reference evidence="2 3" key="1">
    <citation type="submission" date="2023-05" db="EMBL/GenBank/DDBJ databases">
        <authorList>
            <person name="Yin Y."/>
            <person name="Lu Z."/>
        </authorList>
    </citation>
    <scope>NUCLEOTIDE SEQUENCE [LARGE SCALE GENOMIC DNA]</scope>
    <source>
        <strain evidence="2 3">ZM22</strain>
    </source>
</reference>
<feature type="chain" id="PRO_5046959485" evidence="1">
    <location>
        <begin position="23"/>
        <end position="119"/>
    </location>
</feature>
<dbReference type="RefSeq" id="WP_283485958.1">
    <property type="nucleotide sequence ID" value="NZ_CP125947.1"/>
</dbReference>
<name>A0ABY8SP65_9BURK</name>
<feature type="signal peptide" evidence="1">
    <location>
        <begin position="1"/>
        <end position="22"/>
    </location>
</feature>
<sequence length="119" mass="12243">MTVGKTGAAIALLGVLAAGASAAPLDEAKGKLLTMAATLTEMGKACGHLSAGDAEARKAQQRQAMLAQGVDAKSYDKAYDEAGADFRSKWATMPAVQQQRACADMKKISEQGAAQGKSR</sequence>
<evidence type="ECO:0000256" key="1">
    <source>
        <dbReference type="SAM" id="SignalP"/>
    </source>
</evidence>
<dbReference type="Proteomes" id="UP001240697">
    <property type="component" value="Chromosome"/>
</dbReference>
<evidence type="ECO:0000313" key="3">
    <source>
        <dbReference type="Proteomes" id="UP001240697"/>
    </source>
</evidence>
<accession>A0ABY8SP65</accession>
<evidence type="ECO:0000313" key="2">
    <source>
        <dbReference type="EMBL" id="WHS64847.1"/>
    </source>
</evidence>
<protein>
    <submittedName>
        <fullName evidence="2">Uncharacterized protein</fullName>
    </submittedName>
</protein>
<keyword evidence="3" id="KW-1185">Reference proteome</keyword>
<proteinExistence type="predicted"/>